<dbReference type="InterPro" id="IPR001387">
    <property type="entry name" value="Cro/C1-type_HTH"/>
</dbReference>
<protein>
    <recommendedName>
        <fullName evidence="4">HTH cro/C1-type domain-containing protein</fullName>
    </recommendedName>
</protein>
<evidence type="ECO:0000256" key="1">
    <source>
        <dbReference type="SAM" id="Phobius"/>
    </source>
</evidence>
<dbReference type="InterPro" id="IPR050400">
    <property type="entry name" value="Bact_Cytoskel_RodZ"/>
</dbReference>
<dbReference type="Gene3D" id="1.10.260.40">
    <property type="entry name" value="lambda repressor-like DNA-binding domains"/>
    <property type="match status" value="1"/>
</dbReference>
<evidence type="ECO:0000313" key="2">
    <source>
        <dbReference type="EMBL" id="OGH80934.1"/>
    </source>
</evidence>
<keyword evidence="1" id="KW-0812">Transmembrane</keyword>
<dbReference type="AlphaFoldDB" id="A0A1F6NAJ0"/>
<dbReference type="SUPFAM" id="SSF47413">
    <property type="entry name" value="lambda repressor-like DNA-binding domains"/>
    <property type="match status" value="1"/>
</dbReference>
<accession>A0A1F6NAJ0</accession>
<dbReference type="STRING" id="1798689.A3I29_02970"/>
<dbReference type="PANTHER" id="PTHR34475">
    <property type="match status" value="1"/>
</dbReference>
<organism evidence="2 3">
    <name type="scientific">Candidatus Magasanikbacteria bacterium RIFCSPLOWO2_02_FULL_44_11</name>
    <dbReference type="NCBI Taxonomy" id="1798689"/>
    <lineage>
        <taxon>Bacteria</taxon>
        <taxon>Candidatus Magasanikiibacteriota</taxon>
    </lineage>
</organism>
<reference evidence="2 3" key="1">
    <citation type="journal article" date="2016" name="Nat. Commun.">
        <title>Thousands of microbial genomes shed light on interconnected biogeochemical processes in an aquifer system.</title>
        <authorList>
            <person name="Anantharaman K."/>
            <person name="Brown C.T."/>
            <person name="Hug L.A."/>
            <person name="Sharon I."/>
            <person name="Castelle C.J."/>
            <person name="Probst A.J."/>
            <person name="Thomas B.C."/>
            <person name="Singh A."/>
            <person name="Wilkins M.J."/>
            <person name="Karaoz U."/>
            <person name="Brodie E.L."/>
            <person name="Williams K.H."/>
            <person name="Hubbard S.S."/>
            <person name="Banfield J.F."/>
        </authorList>
    </citation>
    <scope>NUCLEOTIDE SEQUENCE [LARGE SCALE GENOMIC DNA]</scope>
</reference>
<dbReference type="GO" id="GO:0003677">
    <property type="term" value="F:DNA binding"/>
    <property type="evidence" value="ECO:0007669"/>
    <property type="project" value="InterPro"/>
</dbReference>
<comment type="caution">
    <text evidence="2">The sequence shown here is derived from an EMBL/GenBank/DDBJ whole genome shotgun (WGS) entry which is preliminary data.</text>
</comment>
<sequence>MSIFCYKKIDAAVRLGEQFCKKREELKLTLEEAAEKTRVPLKYLAALEKSRFSDLPKTKVHRLAYVKEYATYLNLSPQACVGQFSCEDGLEGSHFIHPLRAIKLFPFLSISTALRTTILTLLVIFFASYLVWQVRRVLEPPRLAVYAPIEGHVLNQTRTAIVGETEKETHLTINGQDVMVTEDGKFDATIDLTVGVNTITIEAVKKHGKTTTLTRHVVVKQTAGIDEVSLR</sequence>
<feature type="transmembrane region" description="Helical" evidence="1">
    <location>
        <begin position="104"/>
        <end position="132"/>
    </location>
</feature>
<name>A0A1F6NAJ0_9BACT</name>
<dbReference type="Proteomes" id="UP000178726">
    <property type="component" value="Unassembled WGS sequence"/>
</dbReference>
<dbReference type="Pfam" id="PF09136">
    <property type="entry name" value="Glucodextran_B"/>
    <property type="match status" value="1"/>
</dbReference>
<evidence type="ECO:0000313" key="3">
    <source>
        <dbReference type="Proteomes" id="UP000178726"/>
    </source>
</evidence>
<dbReference type="PANTHER" id="PTHR34475:SF1">
    <property type="entry name" value="CYTOSKELETON PROTEIN RODZ"/>
    <property type="match status" value="1"/>
</dbReference>
<dbReference type="Gene3D" id="2.60.40.10">
    <property type="entry name" value="Immunoglobulins"/>
    <property type="match status" value="1"/>
</dbReference>
<keyword evidence="1" id="KW-0472">Membrane</keyword>
<dbReference type="Pfam" id="PF13413">
    <property type="entry name" value="HTH_25"/>
    <property type="match status" value="1"/>
</dbReference>
<dbReference type="InterPro" id="IPR010982">
    <property type="entry name" value="Lambda_DNA-bd_dom_sf"/>
</dbReference>
<evidence type="ECO:0008006" key="4">
    <source>
        <dbReference type="Google" id="ProtNLM"/>
    </source>
</evidence>
<dbReference type="EMBL" id="MFQK01000015">
    <property type="protein sequence ID" value="OGH80934.1"/>
    <property type="molecule type" value="Genomic_DNA"/>
</dbReference>
<dbReference type="InterPro" id="IPR013783">
    <property type="entry name" value="Ig-like_fold"/>
</dbReference>
<gene>
    <name evidence="2" type="ORF">A3I29_02970</name>
</gene>
<keyword evidence="1" id="KW-1133">Transmembrane helix</keyword>
<dbReference type="CDD" id="cd00093">
    <property type="entry name" value="HTH_XRE"/>
    <property type="match status" value="1"/>
</dbReference>
<proteinExistence type="predicted"/>